<accession>L8HNI8</accession>
<dbReference type="Proteomes" id="UP000011080">
    <property type="component" value="Unassembled WGS sequence"/>
</dbReference>
<dbReference type="AlphaFoldDB" id="L8HNI8"/>
<gene>
    <name evidence="1" type="ORF">M91_15713</name>
</gene>
<evidence type="ECO:0000313" key="1">
    <source>
        <dbReference type="EMBL" id="ELR45438.1"/>
    </source>
</evidence>
<protein>
    <submittedName>
        <fullName evidence="1">Uncharacterized protein</fullName>
    </submittedName>
</protein>
<proteinExistence type="predicted"/>
<evidence type="ECO:0000313" key="2">
    <source>
        <dbReference type="Proteomes" id="UP000011080"/>
    </source>
</evidence>
<sequence>MRLILMIGAHFRRDVAKAQRKAPGSGDGIIGDVKMDSVVPKVKLEGEQETTGCRLIWAVADKVKNGIRDETITRAALMGVGGRWDHGRTLGIKGKLVVALRRVDERVADKVKASIGDETLSHRIDVSAQTVSTGTMLRWLKLFAVVKWAGLVLKVKHSGSDETIGYGVMGGRFSYRGTQLGFGTLSPRFGQSETSRWRKTTGGGTIGQLCDKVKPGEGMRLPDDGWVWSTQGNLEVATRLFAVARRKGVGHKMKHGGSAEAFGFELMGRLCGQSESAHR</sequence>
<organism evidence="1 2">
    <name type="scientific">Bos mutus</name>
    <name type="common">wild yak</name>
    <dbReference type="NCBI Taxonomy" id="72004"/>
    <lineage>
        <taxon>Eukaryota</taxon>
        <taxon>Metazoa</taxon>
        <taxon>Chordata</taxon>
        <taxon>Craniata</taxon>
        <taxon>Vertebrata</taxon>
        <taxon>Euteleostomi</taxon>
        <taxon>Mammalia</taxon>
        <taxon>Eutheria</taxon>
        <taxon>Laurasiatheria</taxon>
        <taxon>Artiodactyla</taxon>
        <taxon>Ruminantia</taxon>
        <taxon>Pecora</taxon>
        <taxon>Bovidae</taxon>
        <taxon>Bovinae</taxon>
        <taxon>Bos</taxon>
    </lineage>
</organism>
<reference evidence="1 2" key="1">
    <citation type="journal article" date="2012" name="Nat. Genet.">
        <title>The yak genome and adaptation to life at high altitude.</title>
        <authorList>
            <person name="Qiu Q."/>
            <person name="Zhang G."/>
            <person name="Ma T."/>
            <person name="Qian W."/>
            <person name="Wang J."/>
            <person name="Ye Z."/>
            <person name="Cao C."/>
            <person name="Hu Q."/>
            <person name="Kim J."/>
            <person name="Larkin D.M."/>
            <person name="Auvil L."/>
            <person name="Capitanu B."/>
            <person name="Ma J."/>
            <person name="Lewin H.A."/>
            <person name="Qian X."/>
            <person name="Lang Y."/>
            <person name="Zhou R."/>
            <person name="Wang L."/>
            <person name="Wang K."/>
            <person name="Xia J."/>
            <person name="Liao S."/>
            <person name="Pan S."/>
            <person name="Lu X."/>
            <person name="Hou H."/>
            <person name="Wang Y."/>
            <person name="Zang X."/>
            <person name="Yin Y."/>
            <person name="Ma H."/>
            <person name="Zhang J."/>
            <person name="Wang Z."/>
            <person name="Zhang Y."/>
            <person name="Zhang D."/>
            <person name="Yonezawa T."/>
            <person name="Hasegawa M."/>
            <person name="Zhong Y."/>
            <person name="Liu W."/>
            <person name="Zhang Y."/>
            <person name="Huang Z."/>
            <person name="Zhang S."/>
            <person name="Long R."/>
            <person name="Yang H."/>
            <person name="Wang J."/>
            <person name="Lenstra J.A."/>
            <person name="Cooper D.N."/>
            <person name="Wu Y."/>
            <person name="Wang J."/>
            <person name="Shi P."/>
            <person name="Wang J."/>
            <person name="Liu J."/>
        </authorList>
    </citation>
    <scope>NUCLEOTIDE SEQUENCE [LARGE SCALE GENOMIC DNA]</scope>
    <source>
        <strain evidence="2">yakQH1</strain>
    </source>
</reference>
<name>L8HNI8_9CETA</name>
<dbReference type="EMBL" id="JH884172">
    <property type="protein sequence ID" value="ELR45438.1"/>
    <property type="molecule type" value="Genomic_DNA"/>
</dbReference>